<evidence type="ECO:0000256" key="2">
    <source>
        <dbReference type="ARBA" id="ARBA00022692"/>
    </source>
</evidence>
<keyword evidence="2 7" id="KW-0812">Transmembrane</keyword>
<keyword evidence="5 7" id="KW-0472">Membrane</keyword>
<feature type="domain" description="TM2" evidence="8">
    <location>
        <begin position="82"/>
        <end position="131"/>
    </location>
</feature>
<evidence type="ECO:0000259" key="8">
    <source>
        <dbReference type="Pfam" id="PF05154"/>
    </source>
</evidence>
<dbReference type="OrthoDB" id="2004788at2"/>
<dbReference type="InterPro" id="IPR007829">
    <property type="entry name" value="TM2"/>
</dbReference>
<dbReference type="PANTHER" id="PTHR21016:SF7">
    <property type="entry name" value="TM2 DOMAIN-CONTAINING PROTEIN 3"/>
    <property type="match status" value="1"/>
</dbReference>
<dbReference type="InterPro" id="IPR050932">
    <property type="entry name" value="TM2D1-3-like"/>
</dbReference>
<keyword evidence="10" id="KW-1185">Reference proteome</keyword>
<sequence>MTYDGGQYQAAYGAPPQPGAPGYYGGYGATYMVRIAGQERGPLNQEQVQQLARSGELSSSDAVSYAGQPWCPAAFAPGIYSDKSKATAALLSFFLGGLGVDRFYLGYVGLGVAKLLLSWMTLGIWPLIDFILIVLGKVPDGKGLPLK</sequence>
<dbReference type="EMBL" id="BAGZ01000019">
    <property type="protein sequence ID" value="GAB79115.1"/>
    <property type="molecule type" value="Genomic_DNA"/>
</dbReference>
<dbReference type="eggNOG" id="COG2314">
    <property type="taxonomic scope" value="Bacteria"/>
</dbReference>
<dbReference type="STRING" id="100225.SAMN05421595_2975"/>
<dbReference type="Pfam" id="PF05154">
    <property type="entry name" value="TM2"/>
    <property type="match status" value="1"/>
</dbReference>
<evidence type="ECO:0000256" key="4">
    <source>
        <dbReference type="ARBA" id="ARBA00022989"/>
    </source>
</evidence>
<gene>
    <name evidence="9" type="ORF">AUCHE_19_00190</name>
</gene>
<evidence type="ECO:0000256" key="1">
    <source>
        <dbReference type="ARBA" id="ARBA00004141"/>
    </source>
</evidence>
<keyword evidence="4 7" id="KW-1133">Transmembrane helix</keyword>
<dbReference type="AlphaFoldDB" id="K6VUW1"/>
<comment type="caution">
    <text evidence="9">The sequence shown here is derived from an EMBL/GenBank/DDBJ whole genome shotgun (WGS) entry which is preliminary data.</text>
</comment>
<dbReference type="GO" id="GO:0016020">
    <property type="term" value="C:membrane"/>
    <property type="evidence" value="ECO:0007669"/>
    <property type="project" value="UniProtKB-SubCell"/>
</dbReference>
<feature type="transmembrane region" description="Helical" evidence="7">
    <location>
        <begin position="116"/>
        <end position="138"/>
    </location>
</feature>
<name>K6VUW1_9MICO</name>
<evidence type="ECO:0000313" key="9">
    <source>
        <dbReference type="EMBL" id="GAB79115.1"/>
    </source>
</evidence>
<dbReference type="Proteomes" id="UP000008495">
    <property type="component" value="Unassembled WGS sequence"/>
</dbReference>
<evidence type="ECO:0000313" key="10">
    <source>
        <dbReference type="Proteomes" id="UP000008495"/>
    </source>
</evidence>
<feature type="transmembrane region" description="Helical" evidence="7">
    <location>
        <begin position="88"/>
        <end position="110"/>
    </location>
</feature>
<dbReference type="RefSeq" id="WP_006503872.1">
    <property type="nucleotide sequence ID" value="NZ_BAGZ01000019.1"/>
</dbReference>
<evidence type="ECO:0000256" key="3">
    <source>
        <dbReference type="ARBA" id="ARBA00022729"/>
    </source>
</evidence>
<reference evidence="9 10" key="1">
    <citation type="submission" date="2012-08" db="EMBL/GenBank/DDBJ databases">
        <title>Whole genome shotgun sequence of Austwickia chelonae NBRC 105200.</title>
        <authorList>
            <person name="Yoshida I."/>
            <person name="Hosoyama A."/>
            <person name="Tsuchikane K."/>
            <person name="Katsumata H."/>
            <person name="Ando Y."/>
            <person name="Ohji S."/>
            <person name="Hamada M."/>
            <person name="Tamura T."/>
            <person name="Yamazoe A."/>
            <person name="Yamazaki S."/>
            <person name="Fujita N."/>
        </authorList>
    </citation>
    <scope>NUCLEOTIDE SEQUENCE [LARGE SCALE GENOMIC DNA]</scope>
    <source>
        <strain evidence="9 10">NBRC 105200</strain>
    </source>
</reference>
<evidence type="ECO:0000256" key="6">
    <source>
        <dbReference type="ARBA" id="ARBA00023180"/>
    </source>
</evidence>
<proteinExistence type="predicted"/>
<evidence type="ECO:0000256" key="7">
    <source>
        <dbReference type="SAM" id="Phobius"/>
    </source>
</evidence>
<accession>K6VUW1</accession>
<comment type="subcellular location">
    <subcellularLocation>
        <location evidence="1">Membrane</location>
        <topology evidence="1">Multi-pass membrane protein</topology>
    </subcellularLocation>
</comment>
<keyword evidence="3" id="KW-0732">Signal</keyword>
<organism evidence="9 10">
    <name type="scientific">Austwickia chelonae NBRC 105200</name>
    <dbReference type="NCBI Taxonomy" id="1184607"/>
    <lineage>
        <taxon>Bacteria</taxon>
        <taxon>Bacillati</taxon>
        <taxon>Actinomycetota</taxon>
        <taxon>Actinomycetes</taxon>
        <taxon>Micrococcales</taxon>
        <taxon>Dermatophilaceae</taxon>
        <taxon>Austwickia</taxon>
    </lineage>
</organism>
<keyword evidence="6" id="KW-0325">Glycoprotein</keyword>
<evidence type="ECO:0000256" key="5">
    <source>
        <dbReference type="ARBA" id="ARBA00023136"/>
    </source>
</evidence>
<protein>
    <submittedName>
        <fullName evidence="9">Putative glycerophosphoryl diester phosphodiesterase</fullName>
    </submittedName>
</protein>
<dbReference type="PANTHER" id="PTHR21016">
    <property type="entry name" value="BETA-AMYLOID BINDING PROTEIN-RELATED"/>
    <property type="match status" value="1"/>
</dbReference>